<keyword evidence="5" id="KW-0808">Transferase</keyword>
<evidence type="ECO:0000256" key="4">
    <source>
        <dbReference type="ARBA" id="ARBA00022603"/>
    </source>
</evidence>
<dbReference type="GO" id="GO:0046975">
    <property type="term" value="F:histone H3K36 methyltransferase activity"/>
    <property type="evidence" value="ECO:0007669"/>
    <property type="project" value="InterPro"/>
</dbReference>
<feature type="region of interest" description="Disordered" evidence="11">
    <location>
        <begin position="521"/>
        <end position="552"/>
    </location>
</feature>
<dbReference type="SMART" id="SM00508">
    <property type="entry name" value="PostSET"/>
    <property type="match status" value="1"/>
</dbReference>
<feature type="compositionally biased region" description="Basic residues" evidence="11">
    <location>
        <begin position="1318"/>
        <end position="1327"/>
    </location>
</feature>
<evidence type="ECO:0000259" key="14">
    <source>
        <dbReference type="PROSITE" id="PS51050"/>
    </source>
</evidence>
<feature type="domain" description="SET" evidence="12">
    <location>
        <begin position="1028"/>
        <end position="1145"/>
    </location>
</feature>
<evidence type="ECO:0000256" key="1">
    <source>
        <dbReference type="ARBA" id="ARBA00004123"/>
    </source>
</evidence>
<dbReference type="FunFam" id="2.170.270.10:FF:000035">
    <property type="entry name" value="Histone-lysine N-methyltransferase"/>
    <property type="match status" value="1"/>
</dbReference>
<dbReference type="PANTHER" id="PTHR22884">
    <property type="entry name" value="SET DOMAIN PROTEINS"/>
    <property type="match status" value="1"/>
</dbReference>
<dbReference type="PROSITE" id="PS50280">
    <property type="entry name" value="SET"/>
    <property type="match status" value="1"/>
</dbReference>
<evidence type="ECO:0000256" key="10">
    <source>
        <dbReference type="ARBA" id="ARBA00023242"/>
    </source>
</evidence>
<evidence type="ECO:0000259" key="12">
    <source>
        <dbReference type="PROSITE" id="PS50280"/>
    </source>
</evidence>
<dbReference type="STRING" id="81985.R0GD72"/>
<dbReference type="Proteomes" id="UP000029121">
    <property type="component" value="Unassembled WGS sequence"/>
</dbReference>
<evidence type="ECO:0000313" key="17">
    <source>
        <dbReference type="Proteomes" id="UP000029121"/>
    </source>
</evidence>
<feature type="compositionally biased region" description="Basic and acidic residues" evidence="11">
    <location>
        <begin position="1305"/>
        <end position="1317"/>
    </location>
</feature>
<evidence type="ECO:0000256" key="7">
    <source>
        <dbReference type="ARBA" id="ARBA00022723"/>
    </source>
</evidence>
<protein>
    <recommendedName>
        <fullName evidence="18">Histone-lysine N-methyltransferase</fullName>
    </recommendedName>
</protein>
<keyword evidence="10" id="KW-0539">Nucleus</keyword>
<dbReference type="OrthoDB" id="422362at2759"/>
<keyword evidence="7" id="KW-0479">Metal-binding</keyword>
<feature type="domain" description="AWS" evidence="15">
    <location>
        <begin position="976"/>
        <end position="1026"/>
    </location>
</feature>
<dbReference type="SUPFAM" id="SSF82199">
    <property type="entry name" value="SET domain"/>
    <property type="match status" value="1"/>
</dbReference>
<evidence type="ECO:0000256" key="11">
    <source>
        <dbReference type="SAM" id="MobiDB-lite"/>
    </source>
</evidence>
<name>R0GD72_9BRAS</name>
<comment type="subcellular location">
    <subcellularLocation>
        <location evidence="2">Chromosome</location>
    </subcellularLocation>
    <subcellularLocation>
        <location evidence="1">Nucleus</location>
    </subcellularLocation>
</comment>
<feature type="region of interest" description="Disordered" evidence="11">
    <location>
        <begin position="1750"/>
        <end position="1811"/>
    </location>
</feature>
<dbReference type="GO" id="GO:0005634">
    <property type="term" value="C:nucleus"/>
    <property type="evidence" value="ECO:0007669"/>
    <property type="project" value="UniProtKB-SubCell"/>
</dbReference>
<dbReference type="Pfam" id="PF17907">
    <property type="entry name" value="AWS"/>
    <property type="match status" value="1"/>
</dbReference>
<dbReference type="InterPro" id="IPR046341">
    <property type="entry name" value="SET_dom_sf"/>
</dbReference>
<reference evidence="17" key="1">
    <citation type="journal article" date="2013" name="Nat. Genet.">
        <title>The Capsella rubella genome and the genomic consequences of rapid mating system evolution.</title>
        <authorList>
            <person name="Slotte T."/>
            <person name="Hazzouri K.M."/>
            <person name="Agren J.A."/>
            <person name="Koenig D."/>
            <person name="Maumus F."/>
            <person name="Guo Y.L."/>
            <person name="Steige K."/>
            <person name="Platts A.E."/>
            <person name="Escobar J.S."/>
            <person name="Newman L.K."/>
            <person name="Wang W."/>
            <person name="Mandakova T."/>
            <person name="Vello E."/>
            <person name="Smith L.M."/>
            <person name="Henz S.R."/>
            <person name="Steffen J."/>
            <person name="Takuno S."/>
            <person name="Brandvain Y."/>
            <person name="Coop G."/>
            <person name="Andolfatto P."/>
            <person name="Hu T.T."/>
            <person name="Blanchette M."/>
            <person name="Clark R.M."/>
            <person name="Quesneville H."/>
            <person name="Nordborg M."/>
            <person name="Gaut B.S."/>
            <person name="Lysak M.A."/>
            <person name="Jenkins J."/>
            <person name="Grimwood J."/>
            <person name="Chapman J."/>
            <person name="Prochnik S."/>
            <person name="Shu S."/>
            <person name="Rokhsar D."/>
            <person name="Schmutz J."/>
            <person name="Weigel D."/>
            <person name="Wright S.I."/>
        </authorList>
    </citation>
    <scope>NUCLEOTIDE SEQUENCE [LARGE SCALE GENOMIC DNA]</scope>
    <source>
        <strain evidence="17">cv. Monte Gargano</strain>
    </source>
</reference>
<dbReference type="GO" id="GO:0005694">
    <property type="term" value="C:chromosome"/>
    <property type="evidence" value="ECO:0007669"/>
    <property type="project" value="UniProtKB-SubCell"/>
</dbReference>
<dbReference type="InterPro" id="IPR003616">
    <property type="entry name" value="Post-SET_dom"/>
</dbReference>
<feature type="compositionally biased region" description="Polar residues" evidence="11">
    <location>
        <begin position="535"/>
        <end position="552"/>
    </location>
</feature>
<keyword evidence="9" id="KW-0862">Zinc</keyword>
<keyword evidence="4" id="KW-0489">Methyltransferase</keyword>
<dbReference type="Pfam" id="PF07496">
    <property type="entry name" value="zf-CW"/>
    <property type="match status" value="1"/>
</dbReference>
<dbReference type="SMART" id="SM00317">
    <property type="entry name" value="SET"/>
    <property type="match status" value="1"/>
</dbReference>
<evidence type="ECO:0008006" key="18">
    <source>
        <dbReference type="Google" id="ProtNLM"/>
    </source>
</evidence>
<keyword evidence="8" id="KW-0863">Zinc-finger</keyword>
<evidence type="ECO:0000259" key="13">
    <source>
        <dbReference type="PROSITE" id="PS50868"/>
    </source>
</evidence>
<dbReference type="InterPro" id="IPR006560">
    <property type="entry name" value="AWS_dom"/>
</dbReference>
<evidence type="ECO:0000256" key="3">
    <source>
        <dbReference type="ARBA" id="ARBA00022454"/>
    </source>
</evidence>
<sequence>MDCKENGISDPSGCGSLSGDLNANSLGSNLAMDINDTLSEKSNSFGYNIDAVTSLETPQIESVVNSSMEEGQRTCFMESEKMGDENYNCKENAGNSDDGLDVCCNAEDTQKQGVVSDELEQTQEFIYDAGLLVNCNTQDNGKESQDTKFPLASIFSGSMQEEGDPEAIEDEGYAGTILPVGDNGIENESNFLNGDVPEQLGSLETVKHKKPDEVGSDGISSTFDSGDKEERNESLSDQDSGSSDDISIFQSCPFPDPLMDSGLFGCSATENYLIDSCDEGNVPIVVSPSLAITEMLSNNDGGQCAYDLDDIADTETVKPDLKLVQDEELDTDLSEKNDKMLKDHVGDLSSERVVAALSMNNGIAADLRAESFSQISPIDETTLGMEANSPITDSSLIWNSPLNFENRGTEICNPDNAVEPLRIVDGNGRIGGEVASASGTNFCEIGLSSSQRKARNGKQCKLVQTKKNAPRQRKSSRKKQSERNLESVFKCSKQKRSSLVKTSRSSEWGSSSRTSEIFIQSNNIPYDGPPHHGPQKSQSNLNNGEYNRSFQNGYVEGSKKNTQVSTGSCLRLKVKFGGGQNPLNITVSKVSGNSLPANGIVKAGTGLDSPRSTNFVEDKLRTMETKENLEEKSSPVEKRLYQHLSDSIRDENSNQDGGLCRKLVSDVSDDPLVSSSVMIEECERATETRSLDAETSPDSEVINSVPDSIVSIEHKGGLHHGFFSTPEDAVNKDRGLENKDELVLSKSPLNYGSHLITSAKKGKHPKSKSNGTKKGKSKFSESPKDKRKNESHEGVEQLKPMNSSIGRDDRDHLEIERKESLETTGALLDADIGKTCTVNGTISSDVGHREMVVDVTIEDSSSSESAWVRCDDCFKWRRIPSSVVGSIDESSRWICKNNSDKKFADCSKSQEMSNEDINEELGIGQDEADAYDCDAAKRGKEKEQKSKRLTGKQKACFKAIKTNQFLHRNRKNQTIDEIMVCHCKPPPDGRLGCGEECLNRMLNIECLQGTCPAGNLCSNQQFQKRKYVKFERFQSGKKGYGLRLLEDVREGQFLIEYVGEVLDMQSYETRQKEYACKGQKHFYFMTLNGNEVIDAGAKGNLGRFINHSCEPNCRTEKWMVNGEICVGIFSMKDLKKGQELTFDYNYVRVFGAAAKKCYCGSSHCRGYIGGDPLNGDVIIQSDSDEEYPELVILDDDESGEGILDATSRTFIDDVDEQKPQNSEMVNGSKDLSPGNSQTQSSVSVKLPEREILPPLQPTEVLKELSSGMPISPLEQEVPVEKKTKSTSATSSSLSKLSADGTNADKTTKDGLSEDKKILPRPRPRMKTSRSSGSSKREKGGSLPGVNKAQIIPVSKLQQQPIKSKGSEDVSPSGRIETFEGKLNELLDAAGGISKRRDSAKGYLKLLLLTAASRGTNNEGIQSNRDLSMILDALLKTKSKSVLVDVINKNGLQMLHNIMKQYRSDFKKTPILRKLLKVLEYLATREILALEHIIRRPPCAAMESFKDSILSFTEHDDKQVHQIARNFRDRWIPKAYRKPRRIDREERSESMRSPINSRFRASQEPRYDHQSPRPAEPVASVISSRAATPETASLSERYSEPNSSLPEKNGRKRKSRWDQPSMTKEQRTMTILSHQTDETKGNQDTQDDLPPGFSLPCTDVPDAFAITAQPQQKFLSRLPVSYGIPLSIIHQFGSPDKEDPTTWSVAPGMPFYPFPPLPPVSHGEFYAKRNGTACSSSMRIPTCSNEISPATTGIVTDSTPPNRKREFSSDIGTSYFRQQKQNIPPWMRNNGWGKTASSPIPENLTVEKKLNN</sequence>
<dbReference type="Gene3D" id="3.30.40.100">
    <property type="match status" value="1"/>
</dbReference>
<feature type="domain" description="Post-SET" evidence="13">
    <location>
        <begin position="1153"/>
        <end position="1169"/>
    </location>
</feature>
<feature type="compositionally biased region" description="Basic residues" evidence="11">
    <location>
        <begin position="468"/>
        <end position="478"/>
    </location>
</feature>
<feature type="region of interest" description="Disordered" evidence="11">
    <location>
        <begin position="756"/>
        <end position="810"/>
    </location>
</feature>
<evidence type="ECO:0000256" key="8">
    <source>
        <dbReference type="ARBA" id="ARBA00022771"/>
    </source>
</evidence>
<evidence type="ECO:0000256" key="2">
    <source>
        <dbReference type="ARBA" id="ARBA00004286"/>
    </source>
</evidence>
<feature type="region of interest" description="Disordered" evidence="11">
    <location>
        <begin position="1210"/>
        <end position="1255"/>
    </location>
</feature>
<dbReference type="EMBL" id="KB870806">
    <property type="protein sequence ID" value="EOA33541.1"/>
    <property type="molecule type" value="Genomic_DNA"/>
</dbReference>
<dbReference type="SMART" id="SM00570">
    <property type="entry name" value="AWS"/>
    <property type="match status" value="1"/>
</dbReference>
<dbReference type="Pfam" id="PF00856">
    <property type="entry name" value="SET"/>
    <property type="match status" value="1"/>
</dbReference>
<evidence type="ECO:0000256" key="5">
    <source>
        <dbReference type="ARBA" id="ARBA00022679"/>
    </source>
</evidence>
<accession>R0GD72</accession>
<organism evidence="16 17">
    <name type="scientific">Capsella rubella</name>
    <dbReference type="NCBI Taxonomy" id="81985"/>
    <lineage>
        <taxon>Eukaryota</taxon>
        <taxon>Viridiplantae</taxon>
        <taxon>Streptophyta</taxon>
        <taxon>Embryophyta</taxon>
        <taxon>Tracheophyta</taxon>
        <taxon>Spermatophyta</taxon>
        <taxon>Magnoliopsida</taxon>
        <taxon>eudicotyledons</taxon>
        <taxon>Gunneridae</taxon>
        <taxon>Pentapetalae</taxon>
        <taxon>rosids</taxon>
        <taxon>malvids</taxon>
        <taxon>Brassicales</taxon>
        <taxon>Brassicaceae</taxon>
        <taxon>Camelineae</taxon>
        <taxon>Capsella</taxon>
    </lineage>
</organism>
<dbReference type="KEGG" id="crb:17894720"/>
<dbReference type="InterPro" id="IPR050777">
    <property type="entry name" value="SET2_Histone-Lys_MeTrsfase"/>
</dbReference>
<keyword evidence="6" id="KW-0949">S-adenosyl-L-methionine</keyword>
<dbReference type="PROSITE" id="PS51215">
    <property type="entry name" value="AWS"/>
    <property type="match status" value="1"/>
</dbReference>
<dbReference type="InterPro" id="IPR001214">
    <property type="entry name" value="SET_dom"/>
</dbReference>
<feature type="region of interest" description="Disordered" evidence="11">
    <location>
        <begin position="1268"/>
        <end position="1374"/>
    </location>
</feature>
<evidence type="ECO:0000259" key="15">
    <source>
        <dbReference type="PROSITE" id="PS51215"/>
    </source>
</evidence>
<dbReference type="InterPro" id="IPR011124">
    <property type="entry name" value="Znf_CW"/>
</dbReference>
<dbReference type="CDD" id="cd19172">
    <property type="entry name" value="SET_SETD2"/>
    <property type="match status" value="1"/>
</dbReference>
<evidence type="ECO:0000313" key="16">
    <source>
        <dbReference type="EMBL" id="EOA33541.1"/>
    </source>
</evidence>
<feature type="domain" description="CW-type" evidence="14">
    <location>
        <begin position="861"/>
        <end position="914"/>
    </location>
</feature>
<feature type="compositionally biased region" description="Polar residues" evidence="11">
    <location>
        <begin position="1750"/>
        <end position="1760"/>
    </location>
</feature>
<feature type="region of interest" description="Disordered" evidence="11">
    <location>
        <begin position="454"/>
        <end position="490"/>
    </location>
</feature>
<evidence type="ECO:0000256" key="6">
    <source>
        <dbReference type="ARBA" id="ARBA00022691"/>
    </source>
</evidence>
<gene>
    <name evidence="16" type="ORF">CARUB_v10019650mg</name>
</gene>
<dbReference type="PROSITE" id="PS51050">
    <property type="entry name" value="ZF_CW"/>
    <property type="match status" value="1"/>
</dbReference>
<keyword evidence="3" id="KW-0158">Chromosome</keyword>
<feature type="compositionally biased region" description="Low complexity" evidence="11">
    <location>
        <begin position="235"/>
        <end position="247"/>
    </location>
</feature>
<dbReference type="InterPro" id="IPR044437">
    <property type="entry name" value="SETD2/Set2_SET"/>
</dbReference>
<feature type="compositionally biased region" description="Basic and acidic residues" evidence="11">
    <location>
        <begin position="778"/>
        <end position="796"/>
    </location>
</feature>
<dbReference type="Gene3D" id="2.170.270.10">
    <property type="entry name" value="SET domain"/>
    <property type="match status" value="1"/>
</dbReference>
<dbReference type="GO" id="GO:0032259">
    <property type="term" value="P:methylation"/>
    <property type="evidence" value="ECO:0007669"/>
    <property type="project" value="UniProtKB-KW"/>
</dbReference>
<feature type="compositionally biased region" description="Polar residues" evidence="11">
    <location>
        <begin position="1550"/>
        <end position="1559"/>
    </location>
</feature>
<feature type="compositionally biased region" description="Basic residues" evidence="11">
    <location>
        <begin position="760"/>
        <end position="777"/>
    </location>
</feature>
<feature type="compositionally biased region" description="Basic and acidic residues" evidence="11">
    <location>
        <begin position="1560"/>
        <end position="1570"/>
    </location>
</feature>
<keyword evidence="17" id="KW-1185">Reference proteome</keyword>
<feature type="region of interest" description="Disordered" evidence="11">
    <location>
        <begin position="1539"/>
        <end position="1652"/>
    </location>
</feature>
<feature type="compositionally biased region" description="Basic and acidic residues" evidence="11">
    <location>
        <begin position="225"/>
        <end position="234"/>
    </location>
</feature>
<feature type="compositionally biased region" description="Polar residues" evidence="11">
    <location>
        <begin position="1769"/>
        <end position="1781"/>
    </location>
</feature>
<feature type="compositionally biased region" description="Low complexity" evidence="11">
    <location>
        <begin position="1285"/>
        <end position="1298"/>
    </location>
</feature>
<feature type="compositionally biased region" description="Polar residues" evidence="11">
    <location>
        <begin position="1617"/>
        <end position="1633"/>
    </location>
</feature>
<dbReference type="PROSITE" id="PS50868">
    <property type="entry name" value="POST_SET"/>
    <property type="match status" value="1"/>
</dbReference>
<proteinExistence type="predicted"/>
<evidence type="ECO:0000256" key="9">
    <source>
        <dbReference type="ARBA" id="ARBA00022833"/>
    </source>
</evidence>
<feature type="compositionally biased region" description="Polar residues" evidence="11">
    <location>
        <begin position="1580"/>
        <end position="1605"/>
    </location>
</feature>
<feature type="region of interest" description="Disordered" evidence="11">
    <location>
        <begin position="206"/>
        <end position="247"/>
    </location>
</feature>
<dbReference type="eggNOG" id="KOG4442">
    <property type="taxonomic scope" value="Eukaryota"/>
</dbReference>
<dbReference type="GO" id="GO:0008270">
    <property type="term" value="F:zinc ion binding"/>
    <property type="evidence" value="ECO:0007669"/>
    <property type="project" value="UniProtKB-KW"/>
</dbReference>
<feature type="compositionally biased region" description="Polar residues" evidence="11">
    <location>
        <begin position="1233"/>
        <end position="1243"/>
    </location>
</feature>